<sequence>MCSVKKFNSAPEGWFARDPVILNRVGQVLLQLPDVDLVRPSQIIIAEDCFRLSDIPNDRVIQPLVNSVEKLFGGHLVKHAVLEDYVKDKVPSLKQFFSKGNVDQESNIPSLEALSSAMRLIIGYEFKNNHGEWISTVKPDLGPGISERVWEALRTTDEKVDVCHSVKTELRAALIALLGDFGVLAIPTVLGPPSKLQTDPTLLENFCDKTFSLLLIASASGFCQVSIPLGLYDNLPVSISLLAKHGSDGFLLNLVETLYDILKEEVGIIEKMGY</sequence>
<dbReference type="InterPro" id="IPR036928">
    <property type="entry name" value="AS_sf"/>
</dbReference>
<accession>A0A2N9HCG7</accession>
<reference evidence="1" key="1">
    <citation type="submission" date="2018-02" db="EMBL/GenBank/DDBJ databases">
        <authorList>
            <person name="Cohen D.B."/>
            <person name="Kent A.D."/>
        </authorList>
    </citation>
    <scope>NUCLEOTIDE SEQUENCE</scope>
</reference>
<gene>
    <name evidence="1" type="ORF">FSB_LOCUS37156</name>
</gene>
<dbReference type="PANTHER" id="PTHR46310:SF7">
    <property type="entry name" value="AMIDASE 1"/>
    <property type="match status" value="1"/>
</dbReference>
<organism evidence="1">
    <name type="scientific">Fagus sylvatica</name>
    <name type="common">Beechnut</name>
    <dbReference type="NCBI Taxonomy" id="28930"/>
    <lineage>
        <taxon>Eukaryota</taxon>
        <taxon>Viridiplantae</taxon>
        <taxon>Streptophyta</taxon>
        <taxon>Embryophyta</taxon>
        <taxon>Tracheophyta</taxon>
        <taxon>Spermatophyta</taxon>
        <taxon>Magnoliopsida</taxon>
        <taxon>eudicotyledons</taxon>
        <taxon>Gunneridae</taxon>
        <taxon>Pentapetalae</taxon>
        <taxon>rosids</taxon>
        <taxon>fabids</taxon>
        <taxon>Fagales</taxon>
        <taxon>Fagaceae</taxon>
        <taxon>Fagus</taxon>
    </lineage>
</organism>
<proteinExistence type="predicted"/>
<dbReference type="SUPFAM" id="SSF75304">
    <property type="entry name" value="Amidase signature (AS) enzymes"/>
    <property type="match status" value="1"/>
</dbReference>
<dbReference type="PANTHER" id="PTHR46310">
    <property type="entry name" value="AMIDASE 1"/>
    <property type="match status" value="1"/>
</dbReference>
<protein>
    <recommendedName>
        <fullName evidence="2">Amidase domain-containing protein</fullName>
    </recommendedName>
</protein>
<evidence type="ECO:0000313" key="1">
    <source>
        <dbReference type="EMBL" id="SPD09274.1"/>
    </source>
</evidence>
<evidence type="ECO:0008006" key="2">
    <source>
        <dbReference type="Google" id="ProtNLM"/>
    </source>
</evidence>
<dbReference type="EMBL" id="OIVN01003171">
    <property type="protein sequence ID" value="SPD09274.1"/>
    <property type="molecule type" value="Genomic_DNA"/>
</dbReference>
<name>A0A2N9HCG7_FAGSY</name>
<dbReference type="AlphaFoldDB" id="A0A2N9HCG7"/>
<dbReference type="Gene3D" id="3.90.1300.10">
    <property type="entry name" value="Amidase signature (AS) domain"/>
    <property type="match status" value="1"/>
</dbReference>